<feature type="region of interest" description="Disordered" evidence="1">
    <location>
        <begin position="205"/>
        <end position="281"/>
    </location>
</feature>
<evidence type="ECO:0000313" key="3">
    <source>
        <dbReference type="Proteomes" id="UP001176517"/>
    </source>
</evidence>
<feature type="compositionally biased region" description="Basic and acidic residues" evidence="1">
    <location>
        <begin position="205"/>
        <end position="224"/>
    </location>
</feature>
<protein>
    <submittedName>
        <fullName evidence="2">Uncharacterized protein</fullName>
    </submittedName>
</protein>
<feature type="region of interest" description="Disordered" evidence="1">
    <location>
        <begin position="1"/>
        <end position="27"/>
    </location>
</feature>
<feature type="region of interest" description="Disordered" evidence="1">
    <location>
        <begin position="296"/>
        <end position="337"/>
    </location>
</feature>
<evidence type="ECO:0000313" key="2">
    <source>
        <dbReference type="EMBL" id="KAK0542916.1"/>
    </source>
</evidence>
<feature type="compositionally biased region" description="Low complexity" evidence="1">
    <location>
        <begin position="225"/>
        <end position="262"/>
    </location>
</feature>
<accession>A0AAN6GIF3</accession>
<organism evidence="2 3">
    <name type="scientific">Tilletia horrida</name>
    <dbReference type="NCBI Taxonomy" id="155126"/>
    <lineage>
        <taxon>Eukaryota</taxon>
        <taxon>Fungi</taxon>
        <taxon>Dikarya</taxon>
        <taxon>Basidiomycota</taxon>
        <taxon>Ustilaginomycotina</taxon>
        <taxon>Exobasidiomycetes</taxon>
        <taxon>Tilletiales</taxon>
        <taxon>Tilletiaceae</taxon>
        <taxon>Tilletia</taxon>
    </lineage>
</organism>
<feature type="compositionally biased region" description="Basic and acidic residues" evidence="1">
    <location>
        <begin position="308"/>
        <end position="337"/>
    </location>
</feature>
<dbReference type="Proteomes" id="UP001176517">
    <property type="component" value="Unassembled WGS sequence"/>
</dbReference>
<gene>
    <name evidence="2" type="ORF">OC846_006591</name>
</gene>
<comment type="caution">
    <text evidence="2">The sequence shown here is derived from an EMBL/GenBank/DDBJ whole genome shotgun (WGS) entry which is preliminary data.</text>
</comment>
<sequence length="387" mass="42863">MPTTPSAHFSSRASTLDSQISAHSAARRRAAEEEELLAANDAQLGFEDHLRQPETQASIIQDLLDEADSNVQSEERKGGRQQGAFAWSGPELRALVVSMEAHSVFDPTISADERTQAWLNVMNDINRWNTEHPRIKNKSMKESGGAVRTVAGCDNKWRKHLYPKIVKGETASQIASGAEEDADTFFTSCQWAQLQQDVAEKRAAARRSKNLDQAKAIDARDRAARSLQQPSRSSSASVPPPASSTTDDASASDSPPSATSTSSDDKPNKRLQPRRSDSASAELTAAVTLMSAQQLEAAATAPEQQQQQHEEQLRQAERARELQRQQHRDHMAREDRRLDLAEKALLRKTEESREVQAMEQKIEALQRSVAESTSMTKELLSLIKSKF</sequence>
<dbReference type="AlphaFoldDB" id="A0AAN6GIF3"/>
<dbReference type="EMBL" id="JAPDMZ010000428">
    <property type="protein sequence ID" value="KAK0542916.1"/>
    <property type="molecule type" value="Genomic_DNA"/>
</dbReference>
<feature type="compositionally biased region" description="Polar residues" evidence="1">
    <location>
        <begin position="1"/>
        <end position="22"/>
    </location>
</feature>
<feature type="compositionally biased region" description="Low complexity" evidence="1">
    <location>
        <begin position="296"/>
        <end position="307"/>
    </location>
</feature>
<evidence type="ECO:0000256" key="1">
    <source>
        <dbReference type="SAM" id="MobiDB-lite"/>
    </source>
</evidence>
<reference evidence="2" key="1">
    <citation type="journal article" date="2023" name="PhytoFront">
        <title>Draft Genome Resources of Seven Strains of Tilletia horrida, Causal Agent of Kernel Smut of Rice.</title>
        <authorList>
            <person name="Khanal S."/>
            <person name="Antony Babu S."/>
            <person name="Zhou X.G."/>
        </authorList>
    </citation>
    <scope>NUCLEOTIDE SEQUENCE</scope>
    <source>
        <strain evidence="2">TX6</strain>
    </source>
</reference>
<name>A0AAN6GIF3_9BASI</name>
<proteinExistence type="predicted"/>
<keyword evidence="3" id="KW-1185">Reference proteome</keyword>